<evidence type="ECO:0000313" key="2">
    <source>
        <dbReference type="EMBL" id="ONH48837.1"/>
    </source>
</evidence>
<organism evidence="2 3">
    <name type="scientific">Pseudomonas azotoformans</name>
    <dbReference type="NCBI Taxonomy" id="47878"/>
    <lineage>
        <taxon>Bacteria</taxon>
        <taxon>Pseudomonadati</taxon>
        <taxon>Pseudomonadota</taxon>
        <taxon>Gammaproteobacteria</taxon>
        <taxon>Pseudomonadales</taxon>
        <taxon>Pseudomonadaceae</taxon>
        <taxon>Pseudomonas</taxon>
    </lineage>
</organism>
<dbReference type="Pfam" id="PF13304">
    <property type="entry name" value="AAA_21"/>
    <property type="match status" value="1"/>
</dbReference>
<sequence length="284" mass="32120">MGVATMFSPDATLISLEQWAMDLEYRKGSSSMDAIRRALNQLLPDMQFSRIDRESRQIIFDTVDGEIPLSQLSDGYQNIAAWCGDLLYRITEAFPDRKDPLSTRGVLLIDEIDLHLHPTWRRKLVEFLSLTLPNFQFVATTHSALTAQQSGDGELYVIRREGKDHLPTLTPFVGEPRNMMLHQLLMSPMFGLRTMDSVAVENARSVVRTLSSKKTPLSVGESRELKHMYEVLSEAPNWDAIPEYAKEQIDLLKRINSTLDKDGKRPAVSARKLKSVVKEIGSSD</sequence>
<reference evidence="2 3" key="1">
    <citation type="submission" date="2016-10" db="EMBL/GenBank/DDBJ databases">
        <title>Pseudomonas lactis sp. nov. and Pseudomonas paralactis sp. nov., isolated from bovine raw milk.</title>
        <authorList>
            <person name="Von Neubeck M."/>
            <person name="Huptas C."/>
            <person name="Glueck C."/>
            <person name="Krewinkel M."/>
            <person name="Stoeckel M."/>
            <person name="Stressler T."/>
            <person name="Fischer L."/>
            <person name="Hinrichs J."/>
            <person name="Scherer S."/>
            <person name="Wenning M."/>
        </authorList>
    </citation>
    <scope>NUCLEOTIDE SEQUENCE [LARGE SCALE GENOMIC DNA]</scope>
    <source>
        <strain evidence="2 3">DSM 18862</strain>
    </source>
</reference>
<evidence type="ECO:0000313" key="3">
    <source>
        <dbReference type="Proteomes" id="UP000188559"/>
    </source>
</evidence>
<dbReference type="Proteomes" id="UP000188559">
    <property type="component" value="Unassembled WGS sequence"/>
</dbReference>
<gene>
    <name evidence="2" type="ORF">BLL37_05620</name>
</gene>
<keyword evidence="3" id="KW-1185">Reference proteome</keyword>
<dbReference type="SUPFAM" id="SSF52540">
    <property type="entry name" value="P-loop containing nucleoside triphosphate hydrolases"/>
    <property type="match status" value="1"/>
</dbReference>
<protein>
    <recommendedName>
        <fullName evidence="1">ATPase AAA-type core domain-containing protein</fullName>
    </recommendedName>
</protein>
<proteinExistence type="predicted"/>
<evidence type="ECO:0000259" key="1">
    <source>
        <dbReference type="Pfam" id="PF13304"/>
    </source>
</evidence>
<dbReference type="Gene3D" id="3.40.50.300">
    <property type="entry name" value="P-loop containing nucleotide triphosphate hydrolases"/>
    <property type="match status" value="1"/>
</dbReference>
<dbReference type="AlphaFoldDB" id="A0A1V2JTG6"/>
<feature type="domain" description="ATPase AAA-type core" evidence="1">
    <location>
        <begin position="46"/>
        <end position="145"/>
    </location>
</feature>
<comment type="caution">
    <text evidence="2">The sequence shown here is derived from an EMBL/GenBank/DDBJ whole genome shotgun (WGS) entry which is preliminary data.</text>
</comment>
<accession>A0A1V2JTG6</accession>
<dbReference type="InterPro" id="IPR027417">
    <property type="entry name" value="P-loop_NTPase"/>
</dbReference>
<dbReference type="GO" id="GO:0016887">
    <property type="term" value="F:ATP hydrolysis activity"/>
    <property type="evidence" value="ECO:0007669"/>
    <property type="project" value="InterPro"/>
</dbReference>
<dbReference type="GO" id="GO:0005524">
    <property type="term" value="F:ATP binding"/>
    <property type="evidence" value="ECO:0007669"/>
    <property type="project" value="InterPro"/>
</dbReference>
<dbReference type="EMBL" id="MNPV01000001">
    <property type="protein sequence ID" value="ONH48837.1"/>
    <property type="molecule type" value="Genomic_DNA"/>
</dbReference>
<dbReference type="PANTHER" id="PTHR43581">
    <property type="entry name" value="ATP/GTP PHOSPHATASE"/>
    <property type="match status" value="1"/>
</dbReference>
<name>A0A1V2JTG6_PSEAZ</name>
<dbReference type="InterPro" id="IPR051396">
    <property type="entry name" value="Bact_Antivir_Def_Nuclease"/>
</dbReference>
<dbReference type="PANTHER" id="PTHR43581:SF2">
    <property type="entry name" value="EXCINUCLEASE ATPASE SUBUNIT"/>
    <property type="match status" value="1"/>
</dbReference>
<dbReference type="InterPro" id="IPR003959">
    <property type="entry name" value="ATPase_AAA_core"/>
</dbReference>